<dbReference type="Pfam" id="PF00295">
    <property type="entry name" value="Glyco_hydro_28"/>
    <property type="match status" value="1"/>
</dbReference>
<comment type="caution">
    <text evidence="3">The sequence shown here is derived from an EMBL/GenBank/DDBJ whole genome shotgun (WGS) entry which is preliminary data.</text>
</comment>
<proteinExistence type="inferred from homology"/>
<organism evidence="3 4">
    <name type="scientific">Phytophthora nicotianae P1976</name>
    <dbReference type="NCBI Taxonomy" id="1317066"/>
    <lineage>
        <taxon>Eukaryota</taxon>
        <taxon>Sar</taxon>
        <taxon>Stramenopiles</taxon>
        <taxon>Oomycota</taxon>
        <taxon>Peronosporomycetes</taxon>
        <taxon>Peronosporales</taxon>
        <taxon>Peronosporaceae</taxon>
        <taxon>Phytophthora</taxon>
    </lineage>
</organism>
<evidence type="ECO:0000256" key="1">
    <source>
        <dbReference type="RuleBase" id="RU361169"/>
    </source>
</evidence>
<dbReference type="GO" id="GO:0005975">
    <property type="term" value="P:carbohydrate metabolic process"/>
    <property type="evidence" value="ECO:0007669"/>
    <property type="project" value="InterPro"/>
</dbReference>
<feature type="non-terminal residue" evidence="3">
    <location>
        <position position="57"/>
    </location>
</feature>
<dbReference type="GO" id="GO:0004650">
    <property type="term" value="F:polygalacturonase activity"/>
    <property type="evidence" value="ECO:0007669"/>
    <property type="project" value="InterPro"/>
</dbReference>
<dbReference type="SUPFAM" id="SSF51126">
    <property type="entry name" value="Pectin lyase-like"/>
    <property type="match status" value="1"/>
</dbReference>
<dbReference type="InterPro" id="IPR000743">
    <property type="entry name" value="Glyco_hydro_28"/>
</dbReference>
<dbReference type="EMBL" id="ANJA01002771">
    <property type="protein sequence ID" value="ETO68116.1"/>
    <property type="molecule type" value="Genomic_DNA"/>
</dbReference>
<evidence type="ECO:0000313" key="3">
    <source>
        <dbReference type="EMBL" id="ETO68116.1"/>
    </source>
</evidence>
<sequence length="57" mass="6165">MSAKQSAVSRKKPHSDLTHYTNNKLSNVKNAIVIHSDYSKSKGGYTGKATSAVTIKD</sequence>
<gene>
    <name evidence="3" type="ORF">F444_15033</name>
</gene>
<protein>
    <submittedName>
        <fullName evidence="3">Uncharacterized protein</fullName>
    </submittedName>
</protein>
<keyword evidence="1" id="KW-0378">Hydrolase</keyword>
<evidence type="ECO:0000313" key="4">
    <source>
        <dbReference type="Proteomes" id="UP000028582"/>
    </source>
</evidence>
<reference evidence="3 4" key="1">
    <citation type="submission" date="2013-11" db="EMBL/GenBank/DDBJ databases">
        <title>The Genome Sequence of Phytophthora parasitica P1976.</title>
        <authorList>
            <consortium name="The Broad Institute Genomics Platform"/>
            <person name="Russ C."/>
            <person name="Tyler B."/>
            <person name="Panabieres F."/>
            <person name="Shan W."/>
            <person name="Tripathy S."/>
            <person name="Grunwald N."/>
            <person name="Machado M."/>
            <person name="Johnson C.S."/>
            <person name="Walker B."/>
            <person name="Young S."/>
            <person name="Zeng Q."/>
            <person name="Gargeya S."/>
            <person name="Fitzgerald M."/>
            <person name="Haas B."/>
            <person name="Abouelleil A."/>
            <person name="Allen A.W."/>
            <person name="Alvarado L."/>
            <person name="Arachchi H.M."/>
            <person name="Berlin A.M."/>
            <person name="Chapman S.B."/>
            <person name="Gainer-Dewar J."/>
            <person name="Goldberg J."/>
            <person name="Griggs A."/>
            <person name="Gujja S."/>
            <person name="Hansen M."/>
            <person name="Howarth C."/>
            <person name="Imamovic A."/>
            <person name="Ireland A."/>
            <person name="Larimer J."/>
            <person name="McCowan C."/>
            <person name="Murphy C."/>
            <person name="Pearson M."/>
            <person name="Poon T.W."/>
            <person name="Priest M."/>
            <person name="Roberts A."/>
            <person name="Saif S."/>
            <person name="Shea T."/>
            <person name="Sisk P."/>
            <person name="Sykes S."/>
            <person name="Wortman J."/>
            <person name="Nusbaum C."/>
            <person name="Birren B."/>
        </authorList>
    </citation>
    <scope>NUCLEOTIDE SEQUENCE [LARGE SCALE GENOMIC DNA]</scope>
    <source>
        <strain evidence="3 4">P1976</strain>
    </source>
</reference>
<dbReference type="Proteomes" id="UP000028582">
    <property type="component" value="Unassembled WGS sequence"/>
</dbReference>
<evidence type="ECO:0000256" key="2">
    <source>
        <dbReference type="SAM" id="MobiDB-lite"/>
    </source>
</evidence>
<dbReference type="AlphaFoldDB" id="A0A080ZNA5"/>
<comment type="similarity">
    <text evidence="1">Belongs to the glycosyl hydrolase 28 family.</text>
</comment>
<name>A0A080ZNA5_PHYNI</name>
<accession>A0A080ZNA5</accession>
<dbReference type="InterPro" id="IPR011050">
    <property type="entry name" value="Pectin_lyase_fold/virulence"/>
</dbReference>
<keyword evidence="1" id="KW-0326">Glycosidase</keyword>
<feature type="region of interest" description="Disordered" evidence="2">
    <location>
        <begin position="1"/>
        <end position="24"/>
    </location>
</feature>